<dbReference type="AlphaFoldDB" id="A0A5E4ZR79"/>
<dbReference type="PROSITE" id="PS50883">
    <property type="entry name" value="EAL"/>
    <property type="match status" value="1"/>
</dbReference>
<dbReference type="InterPro" id="IPR001633">
    <property type="entry name" value="EAL_dom"/>
</dbReference>
<evidence type="ECO:0000313" key="3">
    <source>
        <dbReference type="EMBL" id="VVE62773.1"/>
    </source>
</evidence>
<name>A0A5E4ZR79_9BURK</name>
<organism evidence="3 4">
    <name type="scientific">Pandoraea anapnoica</name>
    <dbReference type="NCBI Taxonomy" id="2508301"/>
    <lineage>
        <taxon>Bacteria</taxon>
        <taxon>Pseudomonadati</taxon>
        <taxon>Pseudomonadota</taxon>
        <taxon>Betaproteobacteria</taxon>
        <taxon>Burkholderiales</taxon>
        <taxon>Burkholderiaceae</taxon>
        <taxon>Pandoraea</taxon>
    </lineage>
</organism>
<feature type="domain" description="EAL" evidence="2">
    <location>
        <begin position="1"/>
        <end position="62"/>
    </location>
</feature>
<proteinExistence type="predicted"/>
<dbReference type="InterPro" id="IPR035919">
    <property type="entry name" value="EAL_sf"/>
</dbReference>
<keyword evidence="4" id="KW-1185">Reference proteome</keyword>
<dbReference type="Proteomes" id="UP000383122">
    <property type="component" value="Unassembled WGS sequence"/>
</dbReference>
<dbReference type="EMBL" id="CABPSP010000002">
    <property type="protein sequence ID" value="VVE62773.1"/>
    <property type="molecule type" value="Genomic_DNA"/>
</dbReference>
<accession>A0A5E4ZR79</accession>
<dbReference type="RefSeq" id="WP_150737219.1">
    <property type="nucleotide sequence ID" value="NZ_CABPSP010000002.1"/>
</dbReference>
<evidence type="ECO:0000256" key="1">
    <source>
        <dbReference type="SAM" id="SignalP"/>
    </source>
</evidence>
<sequence>MKTTGRLPLRAALMRARLAILALALHGAAAVTQEKLRALRYDFAQGYFLSKPLPETELVDWA</sequence>
<reference evidence="3 4" key="1">
    <citation type="submission" date="2019-08" db="EMBL/GenBank/DDBJ databases">
        <authorList>
            <person name="Peeters C."/>
        </authorList>
    </citation>
    <scope>NUCLEOTIDE SEQUENCE [LARGE SCALE GENOMIC DNA]</scope>
    <source>
        <strain evidence="3 4">LMG 31117</strain>
    </source>
</reference>
<feature type="signal peptide" evidence="1">
    <location>
        <begin position="1"/>
        <end position="24"/>
    </location>
</feature>
<evidence type="ECO:0000259" key="2">
    <source>
        <dbReference type="PROSITE" id="PS50883"/>
    </source>
</evidence>
<keyword evidence="1" id="KW-0732">Signal</keyword>
<dbReference type="SUPFAM" id="SSF141868">
    <property type="entry name" value="EAL domain-like"/>
    <property type="match status" value="1"/>
</dbReference>
<gene>
    <name evidence="3" type="ORF">PAN31117_01001</name>
</gene>
<protein>
    <submittedName>
        <fullName evidence="3">Phosphodiesterase</fullName>
    </submittedName>
</protein>
<evidence type="ECO:0000313" key="4">
    <source>
        <dbReference type="Proteomes" id="UP000383122"/>
    </source>
</evidence>
<feature type="chain" id="PRO_5023001376" evidence="1">
    <location>
        <begin position="25"/>
        <end position="62"/>
    </location>
</feature>